<gene>
    <name evidence="2" type="ORF">O181_068787</name>
</gene>
<evidence type="ECO:0000313" key="2">
    <source>
        <dbReference type="EMBL" id="MBW0529072.1"/>
    </source>
</evidence>
<evidence type="ECO:0000313" key="3">
    <source>
        <dbReference type="Proteomes" id="UP000765509"/>
    </source>
</evidence>
<reference evidence="2" key="1">
    <citation type="submission" date="2021-03" db="EMBL/GenBank/DDBJ databases">
        <title>Draft genome sequence of rust myrtle Austropuccinia psidii MF-1, a brazilian biotype.</title>
        <authorList>
            <person name="Quecine M.C."/>
            <person name="Pachon D.M.R."/>
            <person name="Bonatelli M.L."/>
            <person name="Correr F.H."/>
            <person name="Franceschini L.M."/>
            <person name="Leite T.F."/>
            <person name="Margarido G.R.A."/>
            <person name="Almeida C.A."/>
            <person name="Ferrarezi J.A."/>
            <person name="Labate C.A."/>
        </authorList>
    </citation>
    <scope>NUCLEOTIDE SEQUENCE</scope>
    <source>
        <strain evidence="2">MF-1</strain>
    </source>
</reference>
<dbReference type="AlphaFoldDB" id="A0A9Q3EZZ9"/>
<evidence type="ECO:0000256" key="1">
    <source>
        <dbReference type="SAM" id="MobiDB-lite"/>
    </source>
</evidence>
<sequence>MLADKHTRNACLLSDSSNHAARGVPAQDALAKTPLCSTMMKVFPSGNGPRYPKQADGNNSRRLALSLQASICPPPLLGHHPMVTSLLDRREMIIQPMKDGNGKRTFKLGLIITMSCHPWDSNAKNKTHQTPPNKTHPFNVYLASKPRGNPLLAQVAPNEPSQHDGPPIPVPSPSSEPPEDVATCEPEPEVAPTQSMEELFYPPSHLSFPNSATFHSYPGSSPRCQAPLIPTMMLARNSPTCDQHQ</sequence>
<comment type="caution">
    <text evidence="2">The sequence shown here is derived from an EMBL/GenBank/DDBJ whole genome shotgun (WGS) entry which is preliminary data.</text>
</comment>
<organism evidence="2 3">
    <name type="scientific">Austropuccinia psidii MF-1</name>
    <dbReference type="NCBI Taxonomy" id="1389203"/>
    <lineage>
        <taxon>Eukaryota</taxon>
        <taxon>Fungi</taxon>
        <taxon>Dikarya</taxon>
        <taxon>Basidiomycota</taxon>
        <taxon>Pucciniomycotina</taxon>
        <taxon>Pucciniomycetes</taxon>
        <taxon>Pucciniales</taxon>
        <taxon>Sphaerophragmiaceae</taxon>
        <taxon>Austropuccinia</taxon>
    </lineage>
</organism>
<protein>
    <submittedName>
        <fullName evidence="2">Uncharacterized protein</fullName>
    </submittedName>
</protein>
<keyword evidence="3" id="KW-1185">Reference proteome</keyword>
<name>A0A9Q3EZZ9_9BASI</name>
<proteinExistence type="predicted"/>
<dbReference type="EMBL" id="AVOT02034847">
    <property type="protein sequence ID" value="MBW0529072.1"/>
    <property type="molecule type" value="Genomic_DNA"/>
</dbReference>
<accession>A0A9Q3EZZ9</accession>
<dbReference type="Proteomes" id="UP000765509">
    <property type="component" value="Unassembled WGS sequence"/>
</dbReference>
<feature type="compositionally biased region" description="Pro residues" evidence="1">
    <location>
        <begin position="166"/>
        <end position="176"/>
    </location>
</feature>
<feature type="region of interest" description="Disordered" evidence="1">
    <location>
        <begin position="150"/>
        <end position="191"/>
    </location>
</feature>